<organism evidence="2 3">
    <name type="scientific">Symbiochloris irregularis</name>
    <dbReference type="NCBI Taxonomy" id="706552"/>
    <lineage>
        <taxon>Eukaryota</taxon>
        <taxon>Viridiplantae</taxon>
        <taxon>Chlorophyta</taxon>
        <taxon>core chlorophytes</taxon>
        <taxon>Trebouxiophyceae</taxon>
        <taxon>Trebouxiales</taxon>
        <taxon>Trebouxiaceae</taxon>
        <taxon>Symbiochloris</taxon>
    </lineage>
</organism>
<dbReference type="PANTHER" id="PTHR34202:SF1">
    <property type="entry name" value="UPF0548 PROTEIN"/>
    <property type="match status" value="1"/>
</dbReference>
<dbReference type="InterPro" id="IPR018960">
    <property type="entry name" value="DUF1990"/>
</dbReference>
<gene>
    <name evidence="2" type="ORF">WJX73_009325</name>
</gene>
<dbReference type="EMBL" id="JALJOQ010000101">
    <property type="protein sequence ID" value="KAK9798179.1"/>
    <property type="molecule type" value="Genomic_DNA"/>
</dbReference>
<dbReference type="AlphaFoldDB" id="A0AAW1NX52"/>
<name>A0AAW1NX52_9CHLO</name>
<evidence type="ECO:0000313" key="3">
    <source>
        <dbReference type="Proteomes" id="UP001465755"/>
    </source>
</evidence>
<evidence type="ECO:0000259" key="1">
    <source>
        <dbReference type="Pfam" id="PF09348"/>
    </source>
</evidence>
<reference evidence="2 3" key="1">
    <citation type="journal article" date="2024" name="Nat. Commun.">
        <title>Phylogenomics reveals the evolutionary origins of lichenization in chlorophyte algae.</title>
        <authorList>
            <person name="Puginier C."/>
            <person name="Libourel C."/>
            <person name="Otte J."/>
            <person name="Skaloud P."/>
            <person name="Haon M."/>
            <person name="Grisel S."/>
            <person name="Petersen M."/>
            <person name="Berrin J.G."/>
            <person name="Delaux P.M."/>
            <person name="Dal Grande F."/>
            <person name="Keller J."/>
        </authorList>
    </citation>
    <scope>NUCLEOTIDE SEQUENCE [LARGE SCALE GENOMIC DNA]</scope>
    <source>
        <strain evidence="2 3">SAG 2036</strain>
    </source>
</reference>
<evidence type="ECO:0000313" key="2">
    <source>
        <dbReference type="EMBL" id="KAK9798179.1"/>
    </source>
</evidence>
<protein>
    <recommendedName>
        <fullName evidence="1">DUF1990 domain-containing protein</fullName>
    </recommendedName>
</protein>
<accession>A0AAW1NX52</accession>
<proteinExistence type="predicted"/>
<dbReference type="Pfam" id="PF09348">
    <property type="entry name" value="DUF1990"/>
    <property type="match status" value="1"/>
</dbReference>
<sequence>MHFGFKALSFRKPSARLMSECCLPVRDGDRLHFNHNSAALTEGGPEACEQLRPDGYIVSSASAQVGKGHAAYESVRRAMHAWQHTELGWVTSNCPPIQQSSRVCLAARCICLWIRNPLSIVYVNDGPVPSTRRGRGILPWRRRQQSSGQQFMYGSCTLRGHLLAGEERFAVRWNKHDDSVWYQVFSFSKPDSVLARVLFPIVAFHQRKFRRDSVLAMTRLVQRNREHHEISLLDTDPALQT</sequence>
<dbReference type="PANTHER" id="PTHR34202">
    <property type="entry name" value="UPF0548 PROTEIN"/>
    <property type="match status" value="1"/>
</dbReference>
<keyword evidence="3" id="KW-1185">Reference proteome</keyword>
<comment type="caution">
    <text evidence="2">The sequence shown here is derived from an EMBL/GenBank/DDBJ whole genome shotgun (WGS) entry which is preliminary data.</text>
</comment>
<feature type="domain" description="DUF1990" evidence="1">
    <location>
        <begin position="51"/>
        <end position="214"/>
    </location>
</feature>
<dbReference type="Proteomes" id="UP001465755">
    <property type="component" value="Unassembled WGS sequence"/>
</dbReference>